<dbReference type="HOGENOM" id="CLU_1920117_0_0_1"/>
<protein>
    <submittedName>
        <fullName evidence="2">Uncharacterized protein</fullName>
    </submittedName>
</protein>
<dbReference type="AlphaFoldDB" id="A0A0D9X2B8"/>
<evidence type="ECO:0000313" key="2">
    <source>
        <dbReference type="EnsemblPlants" id="LPERR07G21520.1"/>
    </source>
</evidence>
<dbReference type="EnsemblPlants" id="LPERR07G21520.1">
    <property type="protein sequence ID" value="LPERR07G21520.1"/>
    <property type="gene ID" value="LPERR07G21520"/>
</dbReference>
<sequence>MSIMPLEEHAQEGWHRCHSISLLSLFRLPLSADYHRRRANPAAPIGLPPCAARFLPLPLALLLRRRAPTLPSPGKPTGEHPGTSLLLPHALARADLASNRVFVVANRCRRSPSSPAELQPPMPPARSPIDAP</sequence>
<reference evidence="2 3" key="1">
    <citation type="submission" date="2012-08" db="EMBL/GenBank/DDBJ databases">
        <title>Oryza genome evolution.</title>
        <authorList>
            <person name="Wing R.A."/>
        </authorList>
    </citation>
    <scope>NUCLEOTIDE SEQUENCE</scope>
</reference>
<keyword evidence="3" id="KW-1185">Reference proteome</keyword>
<evidence type="ECO:0000256" key="1">
    <source>
        <dbReference type="SAM" id="MobiDB-lite"/>
    </source>
</evidence>
<dbReference type="Gramene" id="LPERR07G21520.1">
    <property type="protein sequence ID" value="LPERR07G21520.1"/>
    <property type="gene ID" value="LPERR07G21520"/>
</dbReference>
<accession>A0A0D9X2B8</accession>
<proteinExistence type="predicted"/>
<feature type="compositionally biased region" description="Pro residues" evidence="1">
    <location>
        <begin position="118"/>
        <end position="132"/>
    </location>
</feature>
<feature type="region of interest" description="Disordered" evidence="1">
    <location>
        <begin position="110"/>
        <end position="132"/>
    </location>
</feature>
<reference evidence="2" key="3">
    <citation type="submission" date="2015-04" db="UniProtKB">
        <authorList>
            <consortium name="EnsemblPlants"/>
        </authorList>
    </citation>
    <scope>IDENTIFICATION</scope>
</reference>
<organism evidence="2 3">
    <name type="scientific">Leersia perrieri</name>
    <dbReference type="NCBI Taxonomy" id="77586"/>
    <lineage>
        <taxon>Eukaryota</taxon>
        <taxon>Viridiplantae</taxon>
        <taxon>Streptophyta</taxon>
        <taxon>Embryophyta</taxon>
        <taxon>Tracheophyta</taxon>
        <taxon>Spermatophyta</taxon>
        <taxon>Magnoliopsida</taxon>
        <taxon>Liliopsida</taxon>
        <taxon>Poales</taxon>
        <taxon>Poaceae</taxon>
        <taxon>BOP clade</taxon>
        <taxon>Oryzoideae</taxon>
        <taxon>Oryzeae</taxon>
        <taxon>Oryzinae</taxon>
        <taxon>Leersia</taxon>
    </lineage>
</organism>
<reference evidence="3" key="2">
    <citation type="submission" date="2013-12" db="EMBL/GenBank/DDBJ databases">
        <authorList>
            <person name="Yu Y."/>
            <person name="Lee S."/>
            <person name="de Baynast K."/>
            <person name="Wissotski M."/>
            <person name="Liu L."/>
            <person name="Talag J."/>
            <person name="Goicoechea J."/>
            <person name="Angelova A."/>
            <person name="Jetty R."/>
            <person name="Kudrna D."/>
            <person name="Golser W."/>
            <person name="Rivera L."/>
            <person name="Zhang J."/>
            <person name="Wing R."/>
        </authorList>
    </citation>
    <scope>NUCLEOTIDE SEQUENCE</scope>
</reference>
<name>A0A0D9X2B8_9ORYZ</name>
<dbReference type="Proteomes" id="UP000032180">
    <property type="component" value="Chromosome 7"/>
</dbReference>
<evidence type="ECO:0000313" key="3">
    <source>
        <dbReference type="Proteomes" id="UP000032180"/>
    </source>
</evidence>